<evidence type="ECO:0000256" key="2">
    <source>
        <dbReference type="SAM" id="Phobius"/>
    </source>
</evidence>
<keyword evidence="5" id="KW-1185">Reference proteome</keyword>
<dbReference type="Pfam" id="PF00652">
    <property type="entry name" value="Ricin_B_lectin"/>
    <property type="match status" value="1"/>
</dbReference>
<evidence type="ECO:0000313" key="5">
    <source>
        <dbReference type="Proteomes" id="UP000184363"/>
    </source>
</evidence>
<feature type="compositionally biased region" description="Pro residues" evidence="1">
    <location>
        <begin position="167"/>
        <end position="187"/>
    </location>
</feature>
<feature type="compositionally biased region" description="Pro residues" evidence="1">
    <location>
        <begin position="216"/>
        <end position="234"/>
    </location>
</feature>
<organism evidence="4 5">
    <name type="scientific">Pseudonocardia thermophila</name>
    <dbReference type="NCBI Taxonomy" id="1848"/>
    <lineage>
        <taxon>Bacteria</taxon>
        <taxon>Bacillati</taxon>
        <taxon>Actinomycetota</taxon>
        <taxon>Actinomycetes</taxon>
        <taxon>Pseudonocardiales</taxon>
        <taxon>Pseudonocardiaceae</taxon>
        <taxon>Pseudonocardia</taxon>
    </lineage>
</organism>
<dbReference type="Gene3D" id="2.80.10.50">
    <property type="match status" value="1"/>
</dbReference>
<dbReference type="InterPro" id="IPR000772">
    <property type="entry name" value="Ricin_B_lectin"/>
</dbReference>
<gene>
    <name evidence="4" type="ORF">SAMN05443637_102276</name>
</gene>
<dbReference type="Proteomes" id="UP000184363">
    <property type="component" value="Unassembled WGS sequence"/>
</dbReference>
<evidence type="ECO:0000313" key="4">
    <source>
        <dbReference type="EMBL" id="SHK07465.1"/>
    </source>
</evidence>
<keyword evidence="2" id="KW-0472">Membrane</keyword>
<dbReference type="RefSeq" id="WP_073455401.1">
    <property type="nucleotide sequence ID" value="NZ_FRAP01000002.1"/>
</dbReference>
<protein>
    <submittedName>
        <fullName evidence="4">Ricin-type beta-trefoil lectin domain-containing protein</fullName>
    </submittedName>
</protein>
<sequence length="356" mass="36527">MTVPDHPARRSRIVISADARVTLDGVELDVDGGWQAAVDVGFGEVGRAAQRLGAPIGIDLIDTASRWSARYIARPDRSVVEDLTPPPAARRRRGPLLALLAAAVVLAAGSALVIGTQPRAAEQPLATAPPGRGPTPLPVGPRTTSAVPPSPTPLPGPTEAPSAEPLVPQPSPSPSSAPRPAPEPAPEAVPRAAPRNSAPRNSAPRNSAPKHSRPQQPAPQPVPGPGPEPTPAPAQPRGVRGRVIDGFGTCLSATGPALDSGSCLRDRPEQIWTRTDAGQLVRDGACLTALAGQGLAVQPCRSGDAAQRWRTTGRMIASESTGECALVRPPGGRRPVAQTVRCGTGAEPVAQFVGTS</sequence>
<dbReference type="EMBL" id="FRAP01000002">
    <property type="protein sequence ID" value="SHK07465.1"/>
    <property type="molecule type" value="Genomic_DNA"/>
</dbReference>
<accession>A0A1M6PHN4</accession>
<dbReference type="SUPFAM" id="SSF50370">
    <property type="entry name" value="Ricin B-like lectins"/>
    <property type="match status" value="1"/>
</dbReference>
<feature type="domain" description="Ricin B lectin" evidence="3">
    <location>
        <begin position="250"/>
        <end position="335"/>
    </location>
</feature>
<feature type="transmembrane region" description="Helical" evidence="2">
    <location>
        <begin position="96"/>
        <end position="115"/>
    </location>
</feature>
<keyword evidence="2" id="KW-0812">Transmembrane</keyword>
<keyword evidence="4" id="KW-0430">Lectin</keyword>
<name>A0A1M6PHN4_PSETH</name>
<proteinExistence type="predicted"/>
<evidence type="ECO:0000259" key="3">
    <source>
        <dbReference type="Pfam" id="PF00652"/>
    </source>
</evidence>
<dbReference type="OrthoDB" id="3296302at2"/>
<dbReference type="AlphaFoldDB" id="A0A1M6PHN4"/>
<dbReference type="InterPro" id="IPR035992">
    <property type="entry name" value="Ricin_B-like_lectins"/>
</dbReference>
<evidence type="ECO:0000256" key="1">
    <source>
        <dbReference type="SAM" id="MobiDB-lite"/>
    </source>
</evidence>
<reference evidence="4 5" key="1">
    <citation type="submission" date="2016-11" db="EMBL/GenBank/DDBJ databases">
        <authorList>
            <person name="Jaros S."/>
            <person name="Januszkiewicz K."/>
            <person name="Wedrychowicz H."/>
        </authorList>
    </citation>
    <scope>NUCLEOTIDE SEQUENCE [LARGE SCALE GENOMIC DNA]</scope>
    <source>
        <strain evidence="4 5">DSM 43832</strain>
    </source>
</reference>
<dbReference type="STRING" id="1848.SAMN05443637_102276"/>
<feature type="compositionally biased region" description="Pro residues" evidence="1">
    <location>
        <begin position="148"/>
        <end position="158"/>
    </location>
</feature>
<dbReference type="GO" id="GO:0030246">
    <property type="term" value="F:carbohydrate binding"/>
    <property type="evidence" value="ECO:0007669"/>
    <property type="project" value="UniProtKB-KW"/>
</dbReference>
<feature type="region of interest" description="Disordered" evidence="1">
    <location>
        <begin position="123"/>
        <end position="242"/>
    </location>
</feature>
<keyword evidence="2" id="KW-1133">Transmembrane helix</keyword>
<dbReference type="PROSITE" id="PS50231">
    <property type="entry name" value="RICIN_B_LECTIN"/>
    <property type="match status" value="1"/>
</dbReference>